<feature type="compositionally biased region" description="Low complexity" evidence="1">
    <location>
        <begin position="206"/>
        <end position="220"/>
    </location>
</feature>
<dbReference type="EMBL" id="CP031093">
    <property type="protein sequence ID" value="QCF25203.1"/>
    <property type="molecule type" value="Genomic_DNA"/>
</dbReference>
<feature type="compositionally biased region" description="Polar residues" evidence="1">
    <location>
        <begin position="1"/>
        <end position="18"/>
    </location>
</feature>
<reference evidence="2 3" key="1">
    <citation type="submission" date="2018-07" db="EMBL/GenBank/DDBJ databases">
        <title>Marsedoiliclastica nanhaica gen. nov. sp. nov., a novel marine hydrocarbonoclastic bacterium isolated from an in-situ enriched hydrocarbon-degrading consortium in deep-sea sediment.</title>
        <authorList>
            <person name="Dong C."/>
            <person name="Ma T."/>
            <person name="Liu R."/>
            <person name="Shao Z."/>
        </authorList>
    </citation>
    <scope>NUCLEOTIDE SEQUENCE [LARGE SCALE GENOMIC DNA]</scope>
    <source>
        <strain evidence="3">soil36-7</strain>
    </source>
</reference>
<feature type="compositionally biased region" description="Polar residues" evidence="1">
    <location>
        <begin position="69"/>
        <end position="83"/>
    </location>
</feature>
<dbReference type="Proteomes" id="UP000298049">
    <property type="component" value="Chromosome"/>
</dbReference>
<evidence type="ECO:0000313" key="2">
    <source>
        <dbReference type="EMBL" id="QCF25203.1"/>
    </source>
</evidence>
<name>A0A4P7XF53_9ALTE</name>
<keyword evidence="3" id="KW-1185">Reference proteome</keyword>
<proteinExistence type="predicted"/>
<feature type="compositionally biased region" description="Pro residues" evidence="1">
    <location>
        <begin position="20"/>
        <end position="29"/>
    </location>
</feature>
<feature type="region of interest" description="Disordered" evidence="1">
    <location>
        <begin position="1"/>
        <end position="112"/>
    </location>
</feature>
<dbReference type="RefSeq" id="WP_136547216.1">
    <property type="nucleotide sequence ID" value="NZ_CP031093.1"/>
</dbReference>
<feature type="compositionally biased region" description="Low complexity" evidence="1">
    <location>
        <begin position="37"/>
        <end position="63"/>
    </location>
</feature>
<dbReference type="AlphaFoldDB" id="A0A4P7XF53"/>
<feature type="region of interest" description="Disordered" evidence="1">
    <location>
        <begin position="201"/>
        <end position="247"/>
    </location>
</feature>
<evidence type="ECO:0000313" key="3">
    <source>
        <dbReference type="Proteomes" id="UP000298049"/>
    </source>
</evidence>
<organism evidence="2 3">
    <name type="scientific">Hydrocarboniclastica marina</name>
    <dbReference type="NCBI Taxonomy" id="2259620"/>
    <lineage>
        <taxon>Bacteria</taxon>
        <taxon>Pseudomonadati</taxon>
        <taxon>Pseudomonadota</taxon>
        <taxon>Gammaproteobacteria</taxon>
        <taxon>Alteromonadales</taxon>
        <taxon>Alteromonadaceae</taxon>
        <taxon>Hydrocarboniclastica</taxon>
    </lineage>
</organism>
<evidence type="ECO:0000256" key="1">
    <source>
        <dbReference type="SAM" id="MobiDB-lite"/>
    </source>
</evidence>
<accession>A0A4P7XF53</accession>
<gene>
    <name evidence="2" type="ORF">soil367_04245</name>
</gene>
<sequence length="247" mass="25365">MSNNDPLNPTGKNTSNQPPLGDPAVPPNPSTRDAAQAAGKTSTTPASGSGSAQSKSPSGSTQSVGGNGQKEQLQQEMNQTGSKVKTEVTGAAREFADSARKTAEAQAQRQQDAAAGELGGIANALRKTADEVQGQSYFPLDRYARQAADKLDDLSESLRGGDVRTALSRLETYTREQPGVVLGGAIISGFLLARFIRASGERRHSSSSTGSTAGYSSNAARGNNVSRPGATVGSSGTGMYPGNGTPY</sequence>
<dbReference type="KEGG" id="hmi:soil367_04245"/>
<protein>
    <submittedName>
        <fullName evidence="2">Uncharacterized protein</fullName>
    </submittedName>
</protein>
<feature type="compositionally biased region" description="Basic and acidic residues" evidence="1">
    <location>
        <begin position="94"/>
        <end position="103"/>
    </location>
</feature>